<accession>A0A482XLB9</accession>
<evidence type="ECO:0000313" key="2">
    <source>
        <dbReference type="EMBL" id="RZF44415.1"/>
    </source>
</evidence>
<evidence type="ECO:0000256" key="1">
    <source>
        <dbReference type="SAM" id="SignalP"/>
    </source>
</evidence>
<sequence>MLLLCPLLLLLLSPIFSSISSSGVGKVGLAIFPALPPPTNPMLLLLFCIRPFSKPDNLWRALYPAKPHFTDFW</sequence>
<evidence type="ECO:0008006" key="5">
    <source>
        <dbReference type="Google" id="ProtNLM"/>
    </source>
</evidence>
<keyword evidence="4" id="KW-1185">Reference proteome</keyword>
<dbReference type="Proteomes" id="UP000291343">
    <property type="component" value="Unassembled WGS sequence"/>
</dbReference>
<dbReference type="InParanoid" id="A0A482XLB9"/>
<dbReference type="EMBL" id="QKKF02010673">
    <property type="protein sequence ID" value="RZF44415.1"/>
    <property type="molecule type" value="Genomic_DNA"/>
</dbReference>
<dbReference type="EMBL" id="QKKF02007188">
    <property type="protein sequence ID" value="RZF46051.1"/>
    <property type="molecule type" value="Genomic_DNA"/>
</dbReference>
<feature type="signal peptide" evidence="1">
    <location>
        <begin position="1"/>
        <end position="17"/>
    </location>
</feature>
<feature type="chain" id="PRO_5036115452" description="Secreted peptide" evidence="1">
    <location>
        <begin position="18"/>
        <end position="73"/>
    </location>
</feature>
<name>A0A482XLB9_LAOST</name>
<comment type="caution">
    <text evidence="3">The sequence shown here is derived from an EMBL/GenBank/DDBJ whole genome shotgun (WGS) entry which is preliminary data.</text>
</comment>
<proteinExistence type="predicted"/>
<gene>
    <name evidence="3" type="ORF">LSTR_LSTR004764</name>
    <name evidence="2" type="ORF">LSTR_LSTR016036</name>
</gene>
<protein>
    <recommendedName>
        <fullName evidence="5">Secreted peptide</fullName>
    </recommendedName>
</protein>
<keyword evidence="1" id="KW-0732">Signal</keyword>
<dbReference type="AlphaFoldDB" id="A0A482XLB9"/>
<evidence type="ECO:0000313" key="3">
    <source>
        <dbReference type="EMBL" id="RZF46051.1"/>
    </source>
</evidence>
<evidence type="ECO:0000313" key="4">
    <source>
        <dbReference type="Proteomes" id="UP000291343"/>
    </source>
</evidence>
<reference evidence="3" key="2">
    <citation type="submission" date="2019-02" db="EMBL/GenBank/DDBJ databases">
        <authorList>
            <person name="Zhu J."/>
            <person name="Jiang F."/>
            <person name="Wang X."/>
            <person name="Yang P."/>
            <person name="Bao Y."/>
            <person name="Zhao W."/>
            <person name="Wang W."/>
            <person name="Lu H."/>
            <person name="Wang Q."/>
            <person name="Cui N."/>
            <person name="Li J."/>
            <person name="Chen X."/>
            <person name="Luo L."/>
            <person name="Yu J."/>
            <person name="Kang L."/>
            <person name="Cui F."/>
        </authorList>
    </citation>
    <scope>NUCLEOTIDE SEQUENCE</scope>
    <source>
        <strain evidence="3">Lst14</strain>
        <tissue evidence="3">Whole body</tissue>
    </source>
</reference>
<reference evidence="3 4" key="1">
    <citation type="journal article" date="2017" name="Gigascience">
        <title>Genome sequence of the small brown planthopper, Laodelphax striatellus.</title>
        <authorList>
            <person name="Zhu J."/>
            <person name="Jiang F."/>
            <person name="Wang X."/>
            <person name="Yang P."/>
            <person name="Bao Y."/>
            <person name="Zhao W."/>
            <person name="Wang W."/>
            <person name="Lu H."/>
            <person name="Wang Q."/>
            <person name="Cui N."/>
            <person name="Li J."/>
            <person name="Chen X."/>
            <person name="Luo L."/>
            <person name="Yu J."/>
            <person name="Kang L."/>
            <person name="Cui F."/>
        </authorList>
    </citation>
    <scope>NUCLEOTIDE SEQUENCE [LARGE SCALE GENOMIC DNA]</scope>
    <source>
        <strain evidence="3">Lst14</strain>
        <tissue evidence="3">Whole body</tissue>
    </source>
</reference>
<organism evidence="3 4">
    <name type="scientific">Laodelphax striatellus</name>
    <name type="common">Small brown planthopper</name>
    <name type="synonym">Delphax striatella</name>
    <dbReference type="NCBI Taxonomy" id="195883"/>
    <lineage>
        <taxon>Eukaryota</taxon>
        <taxon>Metazoa</taxon>
        <taxon>Ecdysozoa</taxon>
        <taxon>Arthropoda</taxon>
        <taxon>Hexapoda</taxon>
        <taxon>Insecta</taxon>
        <taxon>Pterygota</taxon>
        <taxon>Neoptera</taxon>
        <taxon>Paraneoptera</taxon>
        <taxon>Hemiptera</taxon>
        <taxon>Auchenorrhyncha</taxon>
        <taxon>Fulgoroidea</taxon>
        <taxon>Delphacidae</taxon>
        <taxon>Criomorphinae</taxon>
        <taxon>Laodelphax</taxon>
    </lineage>
</organism>